<gene>
    <name evidence="3" type="primary">rimP</name>
    <name evidence="6" type="ORF">H9728_03005</name>
</gene>
<name>A0A9D1Z6W1_9FIRM</name>
<evidence type="ECO:0000259" key="4">
    <source>
        <dbReference type="Pfam" id="PF02576"/>
    </source>
</evidence>
<comment type="subcellular location">
    <subcellularLocation>
        <location evidence="3">Cytoplasm</location>
    </subcellularLocation>
</comment>
<sequence length="157" mass="17556">MKVMPEREIEQALLPVAEEIGVEIYEVVFKQGKFPSLTVYIDTDREGGIDLDTCEKFHNAIDPVLDGLDPTYGAAYTLNVSSPGIDRPFKKDKDFFRHIGKKVEIRLYAPVKGEKFFEAVLLEYNPAAGNISVDKGGETLKLNLSQISKISEAIEFD</sequence>
<dbReference type="InterPro" id="IPR028998">
    <property type="entry name" value="RimP_C"/>
</dbReference>
<dbReference type="Proteomes" id="UP000824135">
    <property type="component" value="Unassembled WGS sequence"/>
</dbReference>
<evidence type="ECO:0000256" key="3">
    <source>
        <dbReference type="HAMAP-Rule" id="MF_01077"/>
    </source>
</evidence>
<dbReference type="Gene3D" id="3.30.300.70">
    <property type="entry name" value="RimP-like superfamily, N-terminal"/>
    <property type="match status" value="1"/>
</dbReference>
<evidence type="ECO:0000259" key="5">
    <source>
        <dbReference type="Pfam" id="PF17384"/>
    </source>
</evidence>
<accession>A0A9D1Z6W1</accession>
<dbReference type="CDD" id="cd01734">
    <property type="entry name" value="YlxS_C"/>
    <property type="match status" value="1"/>
</dbReference>
<dbReference type="InterPro" id="IPR036847">
    <property type="entry name" value="RimP_C_sf"/>
</dbReference>
<evidence type="ECO:0000256" key="1">
    <source>
        <dbReference type="ARBA" id="ARBA00022490"/>
    </source>
</evidence>
<organism evidence="6 7">
    <name type="scientific">Candidatus Borkfalkia excrementavium</name>
    <dbReference type="NCBI Taxonomy" id="2838505"/>
    <lineage>
        <taxon>Bacteria</taxon>
        <taxon>Bacillati</taxon>
        <taxon>Bacillota</taxon>
        <taxon>Clostridia</taxon>
        <taxon>Christensenellales</taxon>
        <taxon>Christensenellaceae</taxon>
        <taxon>Candidatus Borkfalkia</taxon>
    </lineage>
</organism>
<reference evidence="6" key="2">
    <citation type="submission" date="2021-04" db="EMBL/GenBank/DDBJ databases">
        <authorList>
            <person name="Gilroy R."/>
        </authorList>
    </citation>
    <scope>NUCLEOTIDE SEQUENCE</scope>
    <source>
        <strain evidence="6">CHK199-9574</strain>
    </source>
</reference>
<dbReference type="EMBL" id="DXCO01000024">
    <property type="protein sequence ID" value="HIY77991.1"/>
    <property type="molecule type" value="Genomic_DNA"/>
</dbReference>
<dbReference type="HAMAP" id="MF_01077">
    <property type="entry name" value="RimP"/>
    <property type="match status" value="1"/>
</dbReference>
<dbReference type="InterPro" id="IPR035956">
    <property type="entry name" value="RimP_N_sf"/>
</dbReference>
<dbReference type="InterPro" id="IPR028989">
    <property type="entry name" value="RimP_N"/>
</dbReference>
<feature type="domain" description="Ribosome maturation factor RimP N-terminal" evidence="4">
    <location>
        <begin position="15"/>
        <end position="86"/>
    </location>
</feature>
<protein>
    <recommendedName>
        <fullName evidence="3">Ribosome maturation factor RimP</fullName>
    </recommendedName>
</protein>
<dbReference type="PANTHER" id="PTHR33867">
    <property type="entry name" value="RIBOSOME MATURATION FACTOR RIMP"/>
    <property type="match status" value="1"/>
</dbReference>
<feature type="domain" description="Ribosome maturation factor RimP C-terminal" evidence="5">
    <location>
        <begin position="90"/>
        <end position="156"/>
    </location>
</feature>
<dbReference type="Pfam" id="PF17384">
    <property type="entry name" value="DUF150_C"/>
    <property type="match status" value="1"/>
</dbReference>
<evidence type="ECO:0000313" key="6">
    <source>
        <dbReference type="EMBL" id="HIY77991.1"/>
    </source>
</evidence>
<dbReference type="InterPro" id="IPR003728">
    <property type="entry name" value="Ribosome_maturation_RimP"/>
</dbReference>
<evidence type="ECO:0000256" key="2">
    <source>
        <dbReference type="ARBA" id="ARBA00022517"/>
    </source>
</evidence>
<comment type="similarity">
    <text evidence="3">Belongs to the RimP family.</text>
</comment>
<dbReference type="SUPFAM" id="SSF75420">
    <property type="entry name" value="YhbC-like, N-terminal domain"/>
    <property type="match status" value="1"/>
</dbReference>
<dbReference type="GO" id="GO:0000028">
    <property type="term" value="P:ribosomal small subunit assembly"/>
    <property type="evidence" value="ECO:0007669"/>
    <property type="project" value="TreeGrafter"/>
</dbReference>
<reference evidence="6" key="1">
    <citation type="journal article" date="2021" name="PeerJ">
        <title>Extensive microbial diversity within the chicken gut microbiome revealed by metagenomics and culture.</title>
        <authorList>
            <person name="Gilroy R."/>
            <person name="Ravi A."/>
            <person name="Getino M."/>
            <person name="Pursley I."/>
            <person name="Horton D.L."/>
            <person name="Alikhan N.F."/>
            <person name="Baker D."/>
            <person name="Gharbi K."/>
            <person name="Hall N."/>
            <person name="Watson M."/>
            <person name="Adriaenssens E.M."/>
            <person name="Foster-Nyarko E."/>
            <person name="Jarju S."/>
            <person name="Secka A."/>
            <person name="Antonio M."/>
            <person name="Oren A."/>
            <person name="Chaudhuri R.R."/>
            <person name="La Ragione R."/>
            <person name="Hildebrand F."/>
            <person name="Pallen M.J."/>
        </authorList>
    </citation>
    <scope>NUCLEOTIDE SEQUENCE</scope>
    <source>
        <strain evidence="6">CHK199-9574</strain>
    </source>
</reference>
<evidence type="ECO:0000313" key="7">
    <source>
        <dbReference type="Proteomes" id="UP000824135"/>
    </source>
</evidence>
<dbReference type="SUPFAM" id="SSF74942">
    <property type="entry name" value="YhbC-like, C-terminal domain"/>
    <property type="match status" value="1"/>
</dbReference>
<dbReference type="GO" id="GO:0006412">
    <property type="term" value="P:translation"/>
    <property type="evidence" value="ECO:0007669"/>
    <property type="project" value="TreeGrafter"/>
</dbReference>
<comment type="caution">
    <text evidence="6">The sequence shown here is derived from an EMBL/GenBank/DDBJ whole genome shotgun (WGS) entry which is preliminary data.</text>
</comment>
<keyword evidence="2 3" id="KW-0690">Ribosome biogenesis</keyword>
<dbReference type="PANTHER" id="PTHR33867:SF1">
    <property type="entry name" value="RIBOSOME MATURATION FACTOR RIMP"/>
    <property type="match status" value="1"/>
</dbReference>
<comment type="function">
    <text evidence="3">Required for maturation of 30S ribosomal subunits.</text>
</comment>
<dbReference type="Pfam" id="PF02576">
    <property type="entry name" value="RimP_N"/>
    <property type="match status" value="1"/>
</dbReference>
<dbReference type="GO" id="GO:0005829">
    <property type="term" value="C:cytosol"/>
    <property type="evidence" value="ECO:0007669"/>
    <property type="project" value="TreeGrafter"/>
</dbReference>
<dbReference type="Gene3D" id="2.30.30.180">
    <property type="entry name" value="Ribosome maturation factor RimP, C-terminal domain"/>
    <property type="match status" value="1"/>
</dbReference>
<keyword evidence="1 3" id="KW-0963">Cytoplasm</keyword>
<dbReference type="AlphaFoldDB" id="A0A9D1Z6W1"/>
<proteinExistence type="inferred from homology"/>